<evidence type="ECO:0000313" key="4">
    <source>
        <dbReference type="EMBL" id="KAF7295819.1"/>
    </source>
</evidence>
<feature type="transmembrane region" description="Helical" evidence="2">
    <location>
        <begin position="27"/>
        <end position="48"/>
    </location>
</feature>
<reference evidence="4" key="1">
    <citation type="submission" date="2020-05" db="EMBL/GenBank/DDBJ databases">
        <title>Mycena genomes resolve the evolution of fungal bioluminescence.</title>
        <authorList>
            <person name="Tsai I.J."/>
        </authorList>
    </citation>
    <scope>NUCLEOTIDE SEQUENCE</scope>
    <source>
        <strain evidence="4">110903Hualien_Pintung</strain>
    </source>
</reference>
<name>A0A8H6SAG3_MYCCL</name>
<dbReference type="PANTHER" id="PTHR38790:SF9">
    <property type="entry name" value="F-BOX DOMAIN-CONTAINING PROTEIN"/>
    <property type="match status" value="1"/>
</dbReference>
<keyword evidence="2" id="KW-1133">Transmembrane helix</keyword>
<keyword evidence="2" id="KW-0472">Membrane</keyword>
<gene>
    <name evidence="4" type="ORF">HMN09_01124800</name>
</gene>
<evidence type="ECO:0000313" key="5">
    <source>
        <dbReference type="Proteomes" id="UP000613580"/>
    </source>
</evidence>
<dbReference type="EMBL" id="JACAZE010000018">
    <property type="protein sequence ID" value="KAF7295819.1"/>
    <property type="molecule type" value="Genomic_DNA"/>
</dbReference>
<dbReference type="Pfam" id="PF24864">
    <property type="entry name" value="DUF7730"/>
    <property type="match status" value="1"/>
</dbReference>
<feature type="region of interest" description="Disordered" evidence="1">
    <location>
        <begin position="1"/>
        <end position="20"/>
    </location>
</feature>
<dbReference type="Proteomes" id="UP000613580">
    <property type="component" value="Unassembled WGS sequence"/>
</dbReference>
<accession>A0A8H6SAG3</accession>
<sequence>MSPTQASAAPSPSSSSGSAPARIPDSFRYAVLGLAALVFVAFIIATRYNEWLRRPARYDPKPLRAGWRRRDIASARVRWATQPENSLFFSLPRELRELVYEQALGGRRIRLFVDPRRLQDNSGTERRRCVRSFANPRGEVDHAVRLDRDDDILLPSTKRDPVSISLLRVCRQVYQEAHLVLWKQNTFCVDAANMQITLLASLGAFALPHIQALCLYYSDLPPAPAVFAPSRKDRASRKRYSLVMLQKMTSLRVLECHFNGGFLGHNRYNKRLWASPTWSSYMAKIPTEALWGTSICGVRTLREFSLIASFAGAVVELEEPWKALEENMRTTVHCSRFH</sequence>
<proteinExistence type="predicted"/>
<dbReference type="AlphaFoldDB" id="A0A8H6SAG3"/>
<protein>
    <recommendedName>
        <fullName evidence="3">DUF7730 domain-containing protein</fullName>
    </recommendedName>
</protein>
<dbReference type="PANTHER" id="PTHR38790">
    <property type="entry name" value="2EXR DOMAIN-CONTAINING PROTEIN-RELATED"/>
    <property type="match status" value="1"/>
</dbReference>
<dbReference type="InterPro" id="IPR056632">
    <property type="entry name" value="DUF7730"/>
</dbReference>
<keyword evidence="5" id="KW-1185">Reference proteome</keyword>
<organism evidence="4 5">
    <name type="scientific">Mycena chlorophos</name>
    <name type="common">Agaric fungus</name>
    <name type="synonym">Agaricus chlorophos</name>
    <dbReference type="NCBI Taxonomy" id="658473"/>
    <lineage>
        <taxon>Eukaryota</taxon>
        <taxon>Fungi</taxon>
        <taxon>Dikarya</taxon>
        <taxon>Basidiomycota</taxon>
        <taxon>Agaricomycotina</taxon>
        <taxon>Agaricomycetes</taxon>
        <taxon>Agaricomycetidae</taxon>
        <taxon>Agaricales</taxon>
        <taxon>Marasmiineae</taxon>
        <taxon>Mycenaceae</taxon>
        <taxon>Mycena</taxon>
    </lineage>
</organism>
<dbReference type="OrthoDB" id="2982420at2759"/>
<evidence type="ECO:0000256" key="1">
    <source>
        <dbReference type="SAM" id="MobiDB-lite"/>
    </source>
</evidence>
<comment type="caution">
    <text evidence="4">The sequence shown here is derived from an EMBL/GenBank/DDBJ whole genome shotgun (WGS) entry which is preliminary data.</text>
</comment>
<keyword evidence="2" id="KW-0812">Transmembrane</keyword>
<evidence type="ECO:0000259" key="3">
    <source>
        <dbReference type="Pfam" id="PF24864"/>
    </source>
</evidence>
<evidence type="ECO:0000256" key="2">
    <source>
        <dbReference type="SAM" id="Phobius"/>
    </source>
</evidence>
<feature type="domain" description="DUF7730" evidence="3">
    <location>
        <begin position="84"/>
        <end position="256"/>
    </location>
</feature>